<sequence length="69" mass="8065">MCGILRLSSLSKLVLDILSAEVNEFQARLGVEVYVHITVRVYFTYTPGYLAHVIHRDMQFLVYQYLENK</sequence>
<reference evidence="1 2" key="2">
    <citation type="submission" date="2018-10" db="EMBL/GenBank/DDBJ databases">
        <authorList>
            <consortium name="Pathogen Informatics"/>
        </authorList>
    </citation>
    <scope>NUCLEOTIDE SEQUENCE [LARGE SCALE GENOMIC DNA]</scope>
</reference>
<keyword evidence="2" id="KW-1185">Reference proteome</keyword>
<dbReference type="Proteomes" id="UP000267029">
    <property type="component" value="Unassembled WGS sequence"/>
</dbReference>
<accession>A0A0R3UQT9</accession>
<reference evidence="3" key="1">
    <citation type="submission" date="2017-02" db="UniProtKB">
        <authorList>
            <consortium name="WormBaseParasite"/>
        </authorList>
    </citation>
    <scope>IDENTIFICATION</scope>
</reference>
<evidence type="ECO:0000313" key="3">
    <source>
        <dbReference type="WBParaSite" id="MCOS_0001024401-mRNA-1"/>
    </source>
</evidence>
<name>A0A0R3UQT9_MESCO</name>
<dbReference type="EMBL" id="UXSR01006097">
    <property type="protein sequence ID" value="VDD84242.1"/>
    <property type="molecule type" value="Genomic_DNA"/>
</dbReference>
<evidence type="ECO:0000313" key="2">
    <source>
        <dbReference type="Proteomes" id="UP000267029"/>
    </source>
</evidence>
<evidence type="ECO:0000313" key="1">
    <source>
        <dbReference type="EMBL" id="VDD84242.1"/>
    </source>
</evidence>
<dbReference type="AlphaFoldDB" id="A0A0R3UQT9"/>
<organism evidence="3">
    <name type="scientific">Mesocestoides corti</name>
    <name type="common">Flatworm</name>
    <dbReference type="NCBI Taxonomy" id="53468"/>
    <lineage>
        <taxon>Eukaryota</taxon>
        <taxon>Metazoa</taxon>
        <taxon>Spiralia</taxon>
        <taxon>Lophotrochozoa</taxon>
        <taxon>Platyhelminthes</taxon>
        <taxon>Cestoda</taxon>
        <taxon>Eucestoda</taxon>
        <taxon>Cyclophyllidea</taxon>
        <taxon>Mesocestoididae</taxon>
        <taxon>Mesocestoides</taxon>
    </lineage>
</organism>
<gene>
    <name evidence="1" type="ORF">MCOS_LOCUS10245</name>
</gene>
<protein>
    <submittedName>
        <fullName evidence="3">Dynein light chain</fullName>
    </submittedName>
</protein>
<proteinExistence type="predicted"/>
<dbReference type="WBParaSite" id="MCOS_0001024401-mRNA-1">
    <property type="protein sequence ID" value="MCOS_0001024401-mRNA-1"/>
    <property type="gene ID" value="MCOS_0001024401"/>
</dbReference>